<sequence>MPRIKIKKSSVDALEVTGKRYTATDTEIAGFCVRVSAAGRKDYGYRYRAGGGRNGRPRWYSIGTHGAITPDQAREIARSLAADVARGGDPAADRQAHREAPTVSELLDLYLVDHVQKKNKPATAKNVRQLIEGVVRPRLGALKVADLTVGDVARFHNANSGTPYQANRALAALSKALSMAEIWGYRPAGTNPCPKVERFRERSRERFLSVAEFQRLGEVLAEAERAPLVLVGRDGRQRLRHVNPEAIRAFRLLIFTGARVGEILSLRWEYIDLASGRARLPDSKTGAKVLQLPPPALEVLNGVLADDRPATGYVLRGGKGEDAERGLVNLKGPWSVVREAAGLDGVRLHDLRHAFASVAVERGLSLAMIGKLLGHRETRTTARYAHLADDPQRAAATDVASQIAMAMRNEGGVVISLKKGGG</sequence>
<evidence type="ECO:0000313" key="7">
    <source>
        <dbReference type="Proteomes" id="UP001589670"/>
    </source>
</evidence>
<dbReference type="PANTHER" id="PTHR30629">
    <property type="entry name" value="PROPHAGE INTEGRASE"/>
    <property type="match status" value="1"/>
</dbReference>
<dbReference type="InterPro" id="IPR002104">
    <property type="entry name" value="Integrase_catalytic"/>
</dbReference>
<evidence type="ECO:0000256" key="3">
    <source>
        <dbReference type="ARBA" id="ARBA00023125"/>
    </source>
</evidence>
<keyword evidence="3" id="KW-0238">DNA-binding</keyword>
<dbReference type="SUPFAM" id="SSF56349">
    <property type="entry name" value="DNA breaking-rejoining enzymes"/>
    <property type="match status" value="1"/>
</dbReference>
<dbReference type="RefSeq" id="WP_377069741.1">
    <property type="nucleotide sequence ID" value="NZ_JBHMEC010000016.1"/>
</dbReference>
<dbReference type="InterPro" id="IPR010998">
    <property type="entry name" value="Integrase_recombinase_N"/>
</dbReference>
<dbReference type="Gene3D" id="1.10.443.10">
    <property type="entry name" value="Intergrase catalytic core"/>
    <property type="match status" value="1"/>
</dbReference>
<evidence type="ECO:0000256" key="1">
    <source>
        <dbReference type="ARBA" id="ARBA00008857"/>
    </source>
</evidence>
<dbReference type="InterPro" id="IPR038488">
    <property type="entry name" value="Integrase_DNA-bd_sf"/>
</dbReference>
<dbReference type="Pfam" id="PF13356">
    <property type="entry name" value="Arm-DNA-bind_3"/>
    <property type="match status" value="1"/>
</dbReference>
<dbReference type="EMBL" id="JBHMEC010000016">
    <property type="protein sequence ID" value="MFB9150191.1"/>
    <property type="molecule type" value="Genomic_DNA"/>
</dbReference>
<dbReference type="Proteomes" id="UP001589670">
    <property type="component" value="Unassembled WGS sequence"/>
</dbReference>
<dbReference type="PROSITE" id="PS51898">
    <property type="entry name" value="TYR_RECOMBINASE"/>
    <property type="match status" value="1"/>
</dbReference>
<keyword evidence="2" id="KW-0229">DNA integration</keyword>
<dbReference type="Gene3D" id="1.10.150.130">
    <property type="match status" value="1"/>
</dbReference>
<evidence type="ECO:0000256" key="2">
    <source>
        <dbReference type="ARBA" id="ARBA00022908"/>
    </source>
</evidence>
<keyword evidence="4" id="KW-0233">DNA recombination</keyword>
<evidence type="ECO:0000256" key="4">
    <source>
        <dbReference type="ARBA" id="ARBA00023172"/>
    </source>
</evidence>
<feature type="domain" description="Tyr recombinase" evidence="5">
    <location>
        <begin position="203"/>
        <end position="397"/>
    </location>
</feature>
<comment type="similarity">
    <text evidence="1">Belongs to the 'phage' integrase family.</text>
</comment>
<reference evidence="6 7" key="1">
    <citation type="submission" date="2024-09" db="EMBL/GenBank/DDBJ databases">
        <authorList>
            <person name="Sun Q."/>
            <person name="Mori K."/>
        </authorList>
    </citation>
    <scope>NUCLEOTIDE SEQUENCE [LARGE SCALE GENOMIC DNA]</scope>
    <source>
        <strain evidence="6 7">CECT 9424</strain>
    </source>
</reference>
<dbReference type="CDD" id="cd00796">
    <property type="entry name" value="INT_Rci_Hp1_C"/>
    <property type="match status" value="1"/>
</dbReference>
<proteinExistence type="inferred from homology"/>
<dbReference type="PANTHER" id="PTHR30629:SF2">
    <property type="entry name" value="PROPHAGE INTEGRASE INTS-RELATED"/>
    <property type="match status" value="1"/>
</dbReference>
<organism evidence="6 7">
    <name type="scientific">Roseovarius ramblicola</name>
    <dbReference type="NCBI Taxonomy" id="2022336"/>
    <lineage>
        <taxon>Bacteria</taxon>
        <taxon>Pseudomonadati</taxon>
        <taxon>Pseudomonadota</taxon>
        <taxon>Alphaproteobacteria</taxon>
        <taxon>Rhodobacterales</taxon>
        <taxon>Roseobacteraceae</taxon>
        <taxon>Roseovarius</taxon>
    </lineage>
</organism>
<dbReference type="Pfam" id="PF00589">
    <property type="entry name" value="Phage_integrase"/>
    <property type="match status" value="1"/>
</dbReference>
<name>A0ABV5I2A6_9RHOB</name>
<protein>
    <submittedName>
        <fullName evidence="6">Tyrosine-type recombinase/integrase</fullName>
    </submittedName>
</protein>
<evidence type="ECO:0000259" key="5">
    <source>
        <dbReference type="PROSITE" id="PS51898"/>
    </source>
</evidence>
<dbReference type="InterPro" id="IPR050808">
    <property type="entry name" value="Phage_Integrase"/>
</dbReference>
<dbReference type="InterPro" id="IPR013762">
    <property type="entry name" value="Integrase-like_cat_sf"/>
</dbReference>
<comment type="caution">
    <text evidence="6">The sequence shown here is derived from an EMBL/GenBank/DDBJ whole genome shotgun (WGS) entry which is preliminary data.</text>
</comment>
<dbReference type="InterPro" id="IPR011010">
    <property type="entry name" value="DNA_brk_join_enz"/>
</dbReference>
<keyword evidence="7" id="KW-1185">Reference proteome</keyword>
<dbReference type="Gene3D" id="3.30.160.390">
    <property type="entry name" value="Integrase, DNA-binding domain"/>
    <property type="match status" value="1"/>
</dbReference>
<evidence type="ECO:0000313" key="6">
    <source>
        <dbReference type="EMBL" id="MFB9150191.1"/>
    </source>
</evidence>
<gene>
    <name evidence="6" type="ORF">ACFFU4_10565</name>
</gene>
<accession>A0ABV5I2A6</accession>
<dbReference type="InterPro" id="IPR025166">
    <property type="entry name" value="Integrase_DNA_bind_dom"/>
</dbReference>